<evidence type="ECO:0000256" key="4">
    <source>
        <dbReference type="ARBA" id="ARBA00022764"/>
    </source>
</evidence>
<keyword evidence="5" id="KW-0143">Chaperone</keyword>
<dbReference type="InterPro" id="IPR036316">
    <property type="entry name" value="Pili_assmbl_chap_C_dom_sf"/>
</dbReference>
<feature type="signal peptide" evidence="6">
    <location>
        <begin position="1"/>
        <end position="26"/>
    </location>
</feature>
<evidence type="ECO:0000256" key="5">
    <source>
        <dbReference type="ARBA" id="ARBA00023186"/>
    </source>
</evidence>
<dbReference type="AlphaFoldDB" id="A0A089Q2V5"/>
<gene>
    <name evidence="8" type="ORF">JT31_13435</name>
</gene>
<dbReference type="SUPFAM" id="SSF49584">
    <property type="entry name" value="Periplasmic chaperone C-domain"/>
    <property type="match status" value="1"/>
</dbReference>
<dbReference type="InterPro" id="IPR001829">
    <property type="entry name" value="Pili_assmbl_chaperone_bac"/>
</dbReference>
<organism evidence="8 9">
    <name type="scientific">Cedecea neteri</name>
    <dbReference type="NCBI Taxonomy" id="158822"/>
    <lineage>
        <taxon>Bacteria</taxon>
        <taxon>Pseudomonadati</taxon>
        <taxon>Pseudomonadota</taxon>
        <taxon>Gammaproteobacteria</taxon>
        <taxon>Enterobacterales</taxon>
        <taxon>Enterobacteriaceae</taxon>
        <taxon>Cedecea</taxon>
    </lineage>
</organism>
<comment type="subcellular location">
    <subcellularLocation>
        <location evidence="1">Periplasm</location>
    </subcellularLocation>
</comment>
<feature type="domain" description="Pili assembly chaperone N-terminal" evidence="7">
    <location>
        <begin position="28"/>
        <end position="145"/>
    </location>
</feature>
<protein>
    <recommendedName>
        <fullName evidence="7">Pili assembly chaperone N-terminal domain-containing protein</fullName>
    </recommendedName>
</protein>
<evidence type="ECO:0000256" key="1">
    <source>
        <dbReference type="ARBA" id="ARBA00004418"/>
    </source>
</evidence>
<dbReference type="Gene3D" id="2.60.40.10">
    <property type="entry name" value="Immunoglobulins"/>
    <property type="match status" value="2"/>
</dbReference>
<dbReference type="InterPro" id="IPR050643">
    <property type="entry name" value="Periplasmic_pilus_chap"/>
</dbReference>
<dbReference type="GO" id="GO:0071555">
    <property type="term" value="P:cell wall organization"/>
    <property type="evidence" value="ECO:0007669"/>
    <property type="project" value="InterPro"/>
</dbReference>
<reference evidence="8 9" key="1">
    <citation type="submission" date="2014-09" db="EMBL/GenBank/DDBJ databases">
        <title>Cedecea neteri SSMD04 Genome Sequencing.</title>
        <authorList>
            <person name="Tan J.-Y."/>
        </authorList>
    </citation>
    <scope>NUCLEOTIDE SEQUENCE [LARGE SCALE GENOMIC DNA]</scope>
    <source>
        <strain evidence="8 9">SSMD04</strain>
    </source>
</reference>
<dbReference type="GO" id="GO:0030288">
    <property type="term" value="C:outer membrane-bounded periplasmic space"/>
    <property type="evidence" value="ECO:0007669"/>
    <property type="project" value="InterPro"/>
</dbReference>
<accession>A0A089Q2V5</accession>
<comment type="similarity">
    <text evidence="2">Belongs to the periplasmic pilus chaperone family.</text>
</comment>
<evidence type="ECO:0000313" key="8">
    <source>
        <dbReference type="EMBL" id="AIR05576.1"/>
    </source>
</evidence>
<dbReference type="InterPro" id="IPR016147">
    <property type="entry name" value="Pili_assmbl_chaperone_N"/>
</dbReference>
<dbReference type="PANTHER" id="PTHR30251">
    <property type="entry name" value="PILUS ASSEMBLY CHAPERONE"/>
    <property type="match status" value="1"/>
</dbReference>
<sequence>MMKKINLNTFLLLFIITVMNCPQVYAAIAVDRNRVIYHEGDNNISIRIRNDNHTRPYLAKAWVADKQDNNTSVPLIATPMLQRVEPETHSFIRISPTALEKTLPKDRESLYYFSVLEIPTVSSSENVMQLALQTKVKLFYRPTALEDDEINFHMDKLKIHKVGVNRYQLTNASAFYLNIISFNDKNGQKIIKAIALPPFSEELVDLKINNPGKITIVNDFGSKMPFNLLCNSNECQPELKE</sequence>
<dbReference type="OrthoDB" id="9131059at2"/>
<evidence type="ECO:0000259" key="7">
    <source>
        <dbReference type="Pfam" id="PF00345"/>
    </source>
</evidence>
<dbReference type="PRINTS" id="PR00969">
    <property type="entry name" value="CHAPERONPILI"/>
</dbReference>
<proteinExistence type="inferred from homology"/>
<evidence type="ECO:0000256" key="6">
    <source>
        <dbReference type="SAM" id="SignalP"/>
    </source>
</evidence>
<dbReference type="EMBL" id="CP009451">
    <property type="protein sequence ID" value="AIR05576.1"/>
    <property type="molecule type" value="Genomic_DNA"/>
</dbReference>
<dbReference type="SUPFAM" id="SSF49354">
    <property type="entry name" value="PapD-like"/>
    <property type="match status" value="1"/>
</dbReference>
<dbReference type="PANTHER" id="PTHR30251:SF6">
    <property type="entry name" value="FIMBRIAL CHAPERONE YFCS-RELATED"/>
    <property type="match status" value="1"/>
</dbReference>
<dbReference type="KEGG" id="cnt:JT31_13435"/>
<evidence type="ECO:0000313" key="9">
    <source>
        <dbReference type="Proteomes" id="UP000029481"/>
    </source>
</evidence>
<keyword evidence="3 6" id="KW-0732">Signal</keyword>
<dbReference type="Pfam" id="PF00345">
    <property type="entry name" value="PapD_N"/>
    <property type="match status" value="1"/>
</dbReference>
<keyword evidence="4" id="KW-0574">Periplasm</keyword>
<dbReference type="Proteomes" id="UP000029481">
    <property type="component" value="Chromosome"/>
</dbReference>
<dbReference type="RefSeq" id="WP_038477792.1">
    <property type="nucleotide sequence ID" value="NZ_CP009451.1"/>
</dbReference>
<dbReference type="InterPro" id="IPR008962">
    <property type="entry name" value="PapD-like_sf"/>
</dbReference>
<dbReference type="InterPro" id="IPR013783">
    <property type="entry name" value="Ig-like_fold"/>
</dbReference>
<evidence type="ECO:0000256" key="2">
    <source>
        <dbReference type="ARBA" id="ARBA00007399"/>
    </source>
</evidence>
<evidence type="ECO:0000256" key="3">
    <source>
        <dbReference type="ARBA" id="ARBA00022729"/>
    </source>
</evidence>
<keyword evidence="9" id="KW-1185">Reference proteome</keyword>
<feature type="chain" id="PRO_5001848976" description="Pili assembly chaperone N-terminal domain-containing protein" evidence="6">
    <location>
        <begin position="27"/>
        <end position="241"/>
    </location>
</feature>
<name>A0A089Q2V5_9ENTR</name>